<dbReference type="RefSeq" id="WP_273439720.1">
    <property type="nucleotide sequence ID" value="NZ_PKUN01000021.1"/>
</dbReference>
<keyword evidence="2" id="KW-0378">Hydrolase</keyword>
<dbReference type="AlphaFoldDB" id="A0A2N6CVA1"/>
<dbReference type="InterPro" id="IPR051044">
    <property type="entry name" value="MAG_DAG_Lipase"/>
</dbReference>
<accession>A0A2N6CVA1</accession>
<dbReference type="SUPFAM" id="SSF53474">
    <property type="entry name" value="alpha/beta-Hydrolases"/>
    <property type="match status" value="1"/>
</dbReference>
<evidence type="ECO:0000313" key="3">
    <source>
        <dbReference type="Proteomes" id="UP000235015"/>
    </source>
</evidence>
<dbReference type="EMBL" id="PKUN01000021">
    <property type="protein sequence ID" value="PLX61130.1"/>
    <property type="molecule type" value="Genomic_DNA"/>
</dbReference>
<dbReference type="Gene3D" id="3.40.50.1820">
    <property type="entry name" value="alpha/beta hydrolase"/>
    <property type="match status" value="1"/>
</dbReference>
<dbReference type="STRING" id="1111735.GCA_000428045_00718"/>
<reference evidence="2 3" key="1">
    <citation type="submission" date="2017-11" db="EMBL/GenBank/DDBJ databases">
        <title>Genome-resolved metagenomics identifies genetic mobility, metabolic interactions, and unexpected diversity in perchlorate-reducing communities.</title>
        <authorList>
            <person name="Barnum T.P."/>
            <person name="Figueroa I.A."/>
            <person name="Carlstrom C.I."/>
            <person name="Lucas L.N."/>
            <person name="Engelbrektson A.L."/>
            <person name="Coates J.D."/>
        </authorList>
    </citation>
    <scope>NUCLEOTIDE SEQUENCE [LARGE SCALE GENOMIC DNA]</scope>
    <source>
        <strain evidence="2">BM301</strain>
    </source>
</reference>
<gene>
    <name evidence="2" type="ORF">C0630_12065</name>
</gene>
<dbReference type="PANTHER" id="PTHR11614">
    <property type="entry name" value="PHOSPHOLIPASE-RELATED"/>
    <property type="match status" value="1"/>
</dbReference>
<evidence type="ECO:0000259" key="1">
    <source>
        <dbReference type="Pfam" id="PF12146"/>
    </source>
</evidence>
<protein>
    <submittedName>
        <fullName evidence="2">Alpha/beta hydrolase</fullName>
    </submittedName>
</protein>
<dbReference type="Proteomes" id="UP000235015">
    <property type="component" value="Unassembled WGS sequence"/>
</dbReference>
<dbReference type="InterPro" id="IPR022742">
    <property type="entry name" value="Hydrolase_4"/>
</dbReference>
<name>A0A2N6CVA1_9GAMM</name>
<feature type="domain" description="Serine aminopeptidase S33" evidence="1">
    <location>
        <begin position="520"/>
        <end position="741"/>
    </location>
</feature>
<dbReference type="GO" id="GO:0016787">
    <property type="term" value="F:hydrolase activity"/>
    <property type="evidence" value="ECO:0007669"/>
    <property type="project" value="UniProtKB-KW"/>
</dbReference>
<proteinExistence type="predicted"/>
<sequence>MTDRQDEVKINISTYQWSVRIFSTIKRLLSVNIKMHHDRGQVAEGEIFLFNHFARFETFIPQYLIYQETGAYCRAIASSEFFAGDDTLANYLLNVGAVPHNHPRLIPYLAEEILRGYKVIIFPEGGMVKDRRSQDKRGGYSIYSRTALERRKHHTGAAVLSLAVDILKQSILLAFEQDNQQLISHWMNKLEFATPQALQSAVERPSTIVPANITFYPMRVSDNLLHSGFELINRGISRRLSEELLIEGNILLKNTDMDIHLGDMLYSRDYWSWWVRPIVKQLAPKMESLDELLSREASQRTLKHRLLTSRLRQNALRLRNDYMKAIYSEVTINLSHLAALVIYRLLEQGQQAVDVNLFHRMLYLAVKSVQRLPRINLQRSLKNPDCYSELMMGQCAGLDQFFLTAAQLELIEQEGGHYLFMPKLCQEHEFDQIRLENMIEVYANEARPVAGMNEAIDSVISRAETTGPVQLAELYFDDERMAYQWDKASFSKPRHQEVNSRETATRSADPFLILPEKPNRLGVVLVHGFLASPAEVRLFAEKLGHLGFAVIGPRLKGHGTSPWDLRERSWEDWLTSVQRAYRIMQSYCDDICLVGFSTGGALALLQAAEQPDGLAGVVAISTPVKFRNKNMIFVPLVHHANKLVSWLRAYEGIMPFRPNDTEHPDINYSTMPVHSLFELRLMVNQLVKRLHDVHCPALIIQGDEDPVVVPDSANRVYDKISSKLKRLEIVHSQRHGILNENIDNTQGVVIQYLKILEESMVSASTEQEALPAIEPPLTI</sequence>
<dbReference type="InterPro" id="IPR029058">
    <property type="entry name" value="AB_hydrolase_fold"/>
</dbReference>
<evidence type="ECO:0000313" key="2">
    <source>
        <dbReference type="EMBL" id="PLX61130.1"/>
    </source>
</evidence>
<comment type="caution">
    <text evidence="2">The sequence shown here is derived from an EMBL/GenBank/DDBJ whole genome shotgun (WGS) entry which is preliminary data.</text>
</comment>
<organism evidence="2 3">
    <name type="scientific">Sedimenticola selenatireducens</name>
    <dbReference type="NCBI Taxonomy" id="191960"/>
    <lineage>
        <taxon>Bacteria</taxon>
        <taxon>Pseudomonadati</taxon>
        <taxon>Pseudomonadota</taxon>
        <taxon>Gammaproteobacteria</taxon>
        <taxon>Chromatiales</taxon>
        <taxon>Sedimenticolaceae</taxon>
        <taxon>Sedimenticola</taxon>
    </lineage>
</organism>
<dbReference type="Pfam" id="PF12146">
    <property type="entry name" value="Hydrolase_4"/>
    <property type="match status" value="1"/>
</dbReference>